<dbReference type="EMBL" id="CP012365">
    <property type="protein sequence ID" value="AKX60223.1"/>
    <property type="molecule type" value="Genomic_DNA"/>
</dbReference>
<protein>
    <recommendedName>
        <fullName evidence="1">DUF2007 domain-containing protein</fullName>
    </recommendedName>
</protein>
<dbReference type="OrthoDB" id="6197669at2"/>
<feature type="domain" description="DUF2007" evidence="1">
    <location>
        <begin position="1"/>
        <end position="64"/>
    </location>
</feature>
<organism evidence="2 3">
    <name type="scientific">Thiopseudomonas alkaliphila</name>
    <dbReference type="NCBI Taxonomy" id="1697053"/>
    <lineage>
        <taxon>Bacteria</taxon>
        <taxon>Pseudomonadati</taxon>
        <taxon>Pseudomonadota</taxon>
        <taxon>Gammaproteobacteria</taxon>
        <taxon>Pseudomonadales</taxon>
        <taxon>Pseudomonadaceae</taxon>
        <taxon>Thiopseudomonas</taxon>
    </lineage>
</organism>
<accession>A0A0K1XGD1</accession>
<proteinExistence type="predicted"/>
<dbReference type="AlphaFoldDB" id="A0A0K1XGD1"/>
<evidence type="ECO:0000259" key="1">
    <source>
        <dbReference type="Pfam" id="PF09413"/>
    </source>
</evidence>
<reference evidence="2 3" key="1">
    <citation type="journal article" date="2015" name="Genome Announc.">
        <title>Genome Sequences of Oblitimonas alkaliphila gen. nov. sp. nov. (Proposed), a Novel Bacterium of the Pseudomonadaceae Family.</title>
        <authorList>
            <person name="Lauer A.C."/>
            <person name="Nicholson A.C."/>
            <person name="Humrighouse B.W."/>
            <person name="Emery B."/>
            <person name="Drobish A."/>
            <person name="Juieng P."/>
            <person name="Loparev V."/>
            <person name="McQuiston J.R."/>
        </authorList>
    </citation>
    <scope>NUCLEOTIDE SEQUENCE [LARGE SCALE GENOMIC DNA]</scope>
    <source>
        <strain evidence="2 3">E5571</strain>
    </source>
</reference>
<dbReference type="InterPro" id="IPR018551">
    <property type="entry name" value="DUF2007"/>
</dbReference>
<dbReference type="RefSeq" id="WP_053101528.1">
    <property type="nucleotide sequence ID" value="NZ_CP012359.1"/>
</dbReference>
<sequence length="91" mass="9866">MQCVYEPVDLFQAELLLGMLRNEGISAHLVGADLVGGMGELPALGLLRLMVPDQQAEKAQQMIEHYLSATPCIDDELDEQLAISQPGSLLC</sequence>
<evidence type="ECO:0000313" key="3">
    <source>
        <dbReference type="Proteomes" id="UP000063953"/>
    </source>
</evidence>
<dbReference type="Proteomes" id="UP000063953">
    <property type="component" value="Chromosome"/>
</dbReference>
<evidence type="ECO:0000313" key="2">
    <source>
        <dbReference type="EMBL" id="AKX60223.1"/>
    </source>
</evidence>
<dbReference type="Pfam" id="PF09413">
    <property type="entry name" value="DUF2007"/>
    <property type="match status" value="1"/>
</dbReference>
<dbReference type="STRING" id="1697053.AKN87_00500"/>
<gene>
    <name evidence="2" type="ORF">AKN88_10010</name>
</gene>
<keyword evidence="3" id="KW-1185">Reference proteome</keyword>
<name>A0A0K1XGD1_9GAMM</name>
<dbReference type="PATRIC" id="fig|1697052.3.peg.103"/>